<evidence type="ECO:0000313" key="2">
    <source>
        <dbReference type="EMBL" id="MDC5741654.1"/>
    </source>
</evidence>
<dbReference type="EMBL" id="CP053541">
    <property type="protein sequence ID" value="QJY36467.1"/>
    <property type="molecule type" value="Genomic_DNA"/>
</dbReference>
<keyword evidence="7" id="KW-1185">Reference proteome</keyword>
<dbReference type="GeneID" id="78075193"/>
<dbReference type="AlphaFoldDB" id="A0A178JGW6"/>
<evidence type="ECO:0000259" key="1">
    <source>
        <dbReference type="Pfam" id="PF07700"/>
    </source>
</evidence>
<dbReference type="Gene3D" id="3.90.1520.10">
    <property type="entry name" value="H-NOX domain"/>
    <property type="match status" value="1"/>
</dbReference>
<dbReference type="Proteomes" id="UP000501443">
    <property type="component" value="Chromosome 1"/>
</dbReference>
<evidence type="ECO:0000313" key="3">
    <source>
        <dbReference type="EMBL" id="OAN00637.1"/>
    </source>
</evidence>
<sequence>MKGIIFTEFMDLVEQKFGLAELDGLLSAVGDDGVYTSVGSYDHRNLVKLIMQLSVRTGISPEDLQRVFGQSVFNNLYNTLPDNNSLQECKSTFQFINLVEDYIHIEVKKLYPEANPPSFIFISEAESEMVFDYHSARCMSHVCLGLIEGCGEFFDEKIATTMENLAEDGSQVRFKVSVVG</sequence>
<dbReference type="Proteomes" id="UP001150001">
    <property type="component" value="Unassembled WGS sequence"/>
</dbReference>
<dbReference type="InterPro" id="IPR038158">
    <property type="entry name" value="H-NOX_domain_sf"/>
</dbReference>
<dbReference type="Proteomes" id="UP000094761">
    <property type="component" value="Unassembled WGS sequence"/>
</dbReference>
<dbReference type="Pfam" id="PF07700">
    <property type="entry name" value="HNOB"/>
    <property type="match status" value="1"/>
</dbReference>
<dbReference type="InterPro" id="IPR011644">
    <property type="entry name" value="Heme_NO-bd"/>
</dbReference>
<proteinExistence type="predicted"/>
<evidence type="ECO:0000313" key="7">
    <source>
        <dbReference type="Proteomes" id="UP001150001"/>
    </source>
</evidence>
<reference evidence="4 6" key="2">
    <citation type="submission" date="2020-05" db="EMBL/GenBank/DDBJ databases">
        <title>First description outside Europe of the emergent pathogen for shellfish aquaculture Vibrio europaeus.</title>
        <authorList>
            <person name="Dubert J."/>
            <person name="Rojas R."/>
        </authorList>
    </citation>
    <scope>NUCLEOTIDE SEQUENCE [LARGE SCALE GENOMIC DNA]</scope>
    <source>
        <strain evidence="4 6">NPI-1</strain>
    </source>
</reference>
<accession>A0A178JGW6</accession>
<name>A0A178JGW6_9VIBR</name>
<evidence type="ECO:0000313" key="5">
    <source>
        <dbReference type="Proteomes" id="UP000094761"/>
    </source>
</evidence>
<dbReference type="EMBL" id="JAPFIT010000018">
    <property type="protein sequence ID" value="MDC5741654.1"/>
    <property type="molecule type" value="Genomic_DNA"/>
</dbReference>
<dbReference type="RefSeq" id="WP_069666547.1">
    <property type="nucleotide sequence ID" value="NZ_CP053541.1"/>
</dbReference>
<feature type="domain" description="Heme NO-binding" evidence="1">
    <location>
        <begin position="2"/>
        <end position="160"/>
    </location>
</feature>
<organism evidence="3 5">
    <name type="scientific">Vibrio europaeus</name>
    <dbReference type="NCBI Taxonomy" id="300876"/>
    <lineage>
        <taxon>Bacteria</taxon>
        <taxon>Pseudomonadati</taxon>
        <taxon>Pseudomonadota</taxon>
        <taxon>Gammaproteobacteria</taxon>
        <taxon>Vibrionales</taxon>
        <taxon>Vibrionaceae</taxon>
        <taxon>Vibrio</taxon>
        <taxon>Vibrio oreintalis group</taxon>
    </lineage>
</organism>
<gene>
    <name evidence="3" type="ORF">AZ468_05805</name>
    <name evidence="4" type="ORF">HOO69_07505</name>
    <name evidence="2" type="ORF">OPW20_16395</name>
</gene>
<dbReference type="GO" id="GO:0020037">
    <property type="term" value="F:heme binding"/>
    <property type="evidence" value="ECO:0007669"/>
    <property type="project" value="InterPro"/>
</dbReference>
<dbReference type="InterPro" id="IPR024096">
    <property type="entry name" value="NO_sig/Golgi_transp_ligand-bd"/>
</dbReference>
<evidence type="ECO:0000313" key="6">
    <source>
        <dbReference type="Proteomes" id="UP000501443"/>
    </source>
</evidence>
<dbReference type="SUPFAM" id="SSF111126">
    <property type="entry name" value="Ligand-binding domain in the NO signalling and Golgi transport"/>
    <property type="match status" value="1"/>
</dbReference>
<protein>
    <submittedName>
        <fullName evidence="3">Guanylate cyclase</fullName>
    </submittedName>
    <submittedName>
        <fullName evidence="2">Heme NO-binding domain-containing protein</fullName>
    </submittedName>
</protein>
<reference evidence="3 5" key="1">
    <citation type="submission" date="2016-03" db="EMBL/GenBank/DDBJ databases">
        <title>Draft genome sequence of the Vibrio tubiashii subs. europaeus.</title>
        <authorList>
            <person name="Spinard E."/>
            <person name="Dubert J."/>
            <person name="Nelson D.R."/>
            <person name="Barja J.L."/>
        </authorList>
    </citation>
    <scope>NUCLEOTIDE SEQUENCE [LARGE SCALE GENOMIC DNA]</scope>
    <source>
        <strain evidence="5">PP-638</strain>
        <strain evidence="3">PP2-638</strain>
    </source>
</reference>
<dbReference type="EMBL" id="LUAX01000001">
    <property type="protein sequence ID" value="OAN00637.1"/>
    <property type="molecule type" value="Genomic_DNA"/>
</dbReference>
<reference evidence="2" key="3">
    <citation type="submission" date="2022-11" db="EMBL/GenBank/DDBJ databases">
        <title>Role of the vibriolysin VemA secreted by the emergent pathogen Vibrio europaeus in the colonization of Manila clam mucus.</title>
        <authorList>
            <person name="Martinez C."/>
            <person name="Rodriguez S."/>
            <person name="Vences A."/>
            <person name="Barja J.L."/>
            <person name="Toranzo A.E."/>
            <person name="Dubert J."/>
        </authorList>
    </citation>
    <scope>NUCLEOTIDE SEQUENCE</scope>
    <source>
        <strain evidence="2">3454</strain>
    </source>
</reference>
<dbReference type="OrthoDB" id="7266652at2"/>
<evidence type="ECO:0000313" key="4">
    <source>
        <dbReference type="EMBL" id="QJY36467.1"/>
    </source>
</evidence>